<reference evidence="2" key="1">
    <citation type="journal article" date="2004" name="Nature">
        <title>Genome duplication in the teleost fish Tetraodon nigroviridis reveals the early vertebrate proto-karyotype.</title>
        <authorList>
            <person name="Jaillon O."/>
            <person name="Aury J.-M."/>
            <person name="Brunet F."/>
            <person name="Petit J.-L."/>
            <person name="Stange-Thomann N."/>
            <person name="Mauceli E."/>
            <person name="Bouneau L."/>
            <person name="Fischer C."/>
            <person name="Ozouf-Costaz C."/>
            <person name="Bernot A."/>
            <person name="Nicaud S."/>
            <person name="Jaffe D."/>
            <person name="Fisher S."/>
            <person name="Lutfalla G."/>
            <person name="Dossat C."/>
            <person name="Segurens B."/>
            <person name="Dasilva C."/>
            <person name="Salanoubat M."/>
            <person name="Levy M."/>
            <person name="Boudet N."/>
            <person name="Castellano S."/>
            <person name="Anthouard V."/>
            <person name="Jubin C."/>
            <person name="Castelli V."/>
            <person name="Katinka M."/>
            <person name="Vacherie B."/>
            <person name="Biemont C."/>
            <person name="Skalli Z."/>
            <person name="Cattolico L."/>
            <person name="Poulain J."/>
            <person name="De Berardinis V."/>
            <person name="Cruaud C."/>
            <person name="Duprat S."/>
            <person name="Brottier P."/>
            <person name="Coutanceau J.-P."/>
            <person name="Gouzy J."/>
            <person name="Parra G."/>
            <person name="Lardier G."/>
            <person name="Chapple C."/>
            <person name="McKernan K.J."/>
            <person name="McEwan P."/>
            <person name="Bosak S."/>
            <person name="Kellis M."/>
            <person name="Volff J.-N."/>
            <person name="Guigo R."/>
            <person name="Zody M.C."/>
            <person name="Mesirov J."/>
            <person name="Lindblad-Toh K."/>
            <person name="Birren B."/>
            <person name="Nusbaum C."/>
            <person name="Kahn D."/>
            <person name="Robinson-Rechavi M."/>
            <person name="Laudet V."/>
            <person name="Schachter V."/>
            <person name="Quetier F."/>
            <person name="Saurin W."/>
            <person name="Scarpelli C."/>
            <person name="Wincker P."/>
            <person name="Lander E.S."/>
            <person name="Weissenbach J."/>
            <person name="Roest Crollius H."/>
        </authorList>
    </citation>
    <scope>NUCLEOTIDE SEQUENCE [LARGE SCALE GENOMIC DNA]</scope>
</reference>
<evidence type="ECO:0000256" key="1">
    <source>
        <dbReference type="SAM" id="SignalP"/>
    </source>
</evidence>
<accession>Q4SKT8</accession>
<name>Q4SKT8_TETNG</name>
<keyword evidence="1" id="KW-0732">Signal</keyword>
<proteinExistence type="predicted"/>
<reference evidence="2" key="2">
    <citation type="submission" date="2004-02" db="EMBL/GenBank/DDBJ databases">
        <authorList>
            <consortium name="Genoscope"/>
            <consortium name="Whitehead Institute Centre for Genome Research"/>
        </authorList>
    </citation>
    <scope>NUCLEOTIDE SEQUENCE</scope>
</reference>
<comment type="caution">
    <text evidence="2">The sequence shown here is derived from an EMBL/GenBank/DDBJ whole genome shotgun (WGS) entry which is preliminary data.</text>
</comment>
<dbReference type="AlphaFoldDB" id="Q4SKT8"/>
<gene>
    <name evidence="2" type="ORF">GSTENG00016557001</name>
</gene>
<organism evidence="2">
    <name type="scientific">Tetraodon nigroviridis</name>
    <name type="common">Spotted green pufferfish</name>
    <name type="synonym">Chelonodon nigroviridis</name>
    <dbReference type="NCBI Taxonomy" id="99883"/>
    <lineage>
        <taxon>Eukaryota</taxon>
        <taxon>Metazoa</taxon>
        <taxon>Chordata</taxon>
        <taxon>Craniata</taxon>
        <taxon>Vertebrata</taxon>
        <taxon>Euteleostomi</taxon>
        <taxon>Actinopterygii</taxon>
        <taxon>Neopterygii</taxon>
        <taxon>Teleostei</taxon>
        <taxon>Neoteleostei</taxon>
        <taxon>Acanthomorphata</taxon>
        <taxon>Eupercaria</taxon>
        <taxon>Tetraodontiformes</taxon>
        <taxon>Tetradontoidea</taxon>
        <taxon>Tetraodontidae</taxon>
        <taxon>Tetraodon</taxon>
    </lineage>
</organism>
<protein>
    <submittedName>
        <fullName evidence="2">(spotted green pufferfish) hypothetical protein</fullName>
    </submittedName>
</protein>
<dbReference type="EMBL" id="CAAE01014565">
    <property type="protein sequence ID" value="CAF98744.1"/>
    <property type="molecule type" value="Genomic_DNA"/>
</dbReference>
<feature type="chain" id="PRO_5004244097" evidence="1">
    <location>
        <begin position="23"/>
        <end position="46"/>
    </location>
</feature>
<evidence type="ECO:0000313" key="2">
    <source>
        <dbReference type="EMBL" id="CAF98744.1"/>
    </source>
</evidence>
<sequence length="46" mass="4897">MKPGAVACLLLAAASLVAMVTGGRNSGRRKQKEVFLEENSRFKFGG</sequence>
<feature type="signal peptide" evidence="1">
    <location>
        <begin position="1"/>
        <end position="22"/>
    </location>
</feature>
<dbReference type="KEGG" id="tng:GSTEN00016557G001"/>